<evidence type="ECO:0000313" key="4">
    <source>
        <dbReference type="Proteomes" id="UP000017052"/>
    </source>
</evidence>
<reference evidence="3" key="1">
    <citation type="submission" date="2013-08" db="EMBL/GenBank/DDBJ databases">
        <authorList>
            <person name="Durkin A.S."/>
            <person name="Haft D.R."/>
            <person name="McCorrison J."/>
            <person name="Torralba M."/>
            <person name="Gillis M."/>
            <person name="Haft D.H."/>
            <person name="Methe B."/>
            <person name="Sutton G."/>
            <person name="Nelson K.E."/>
        </authorList>
    </citation>
    <scope>NUCLEOTIDE SEQUENCE [LARGE SCALE GENOMIC DNA]</scope>
    <source>
        <strain evidence="3">F0233</strain>
    </source>
</reference>
<feature type="domain" description="Phospholipid/glycerol acyltransferase" evidence="2">
    <location>
        <begin position="51"/>
        <end position="162"/>
    </location>
</feature>
<dbReference type="EMBL" id="ACVN02000108">
    <property type="protein sequence ID" value="ERK59843.1"/>
    <property type="molecule type" value="Genomic_DNA"/>
</dbReference>
<dbReference type="InterPro" id="IPR002123">
    <property type="entry name" value="Plipid/glycerol_acylTrfase"/>
</dbReference>
<comment type="caution">
    <text evidence="3">The sequence shown here is derived from an EMBL/GenBank/DDBJ whole genome shotgun (WGS) entry which is preliminary data.</text>
</comment>
<accession>U2S270</accession>
<feature type="region of interest" description="Disordered" evidence="1">
    <location>
        <begin position="194"/>
        <end position="236"/>
    </location>
</feature>
<dbReference type="SUPFAM" id="SSF69593">
    <property type="entry name" value="Glycerol-3-phosphate (1)-acyltransferase"/>
    <property type="match status" value="1"/>
</dbReference>
<organism evidence="3 4">
    <name type="scientific">Propionibacterium acidifaciens F0233</name>
    <dbReference type="NCBI Taxonomy" id="553198"/>
    <lineage>
        <taxon>Bacteria</taxon>
        <taxon>Bacillati</taxon>
        <taxon>Actinomycetota</taxon>
        <taxon>Actinomycetes</taxon>
        <taxon>Propionibacteriales</taxon>
        <taxon>Propionibacteriaceae</taxon>
        <taxon>Propionibacterium</taxon>
    </lineage>
</organism>
<sequence length="248" mass="26076">MGRTWSGGPGVPERAVRHDGVMRIRRGLAGLGWRLSPYRLVGHEPPSEPGVFLGAPHTGNWDFIALLGVAWHYGMPMKVLIKDSWVRGPAGPLIRAMGGIGVDRSRPGGLVDELVARAGATASSSSSRRRAPVRHARTGRSGFRRIALAAGPPVTPAGIDPARGEVEIGPTLTMTDDVRADMDAIRASCARFGASSRPGAPSSACARRTPGAGPRPGRTAEPGVRGGESAARRARPVGTLQMTFLRSF</sequence>
<evidence type="ECO:0000313" key="3">
    <source>
        <dbReference type="EMBL" id="ERK59843.1"/>
    </source>
</evidence>
<dbReference type="AlphaFoldDB" id="U2S270"/>
<dbReference type="Proteomes" id="UP000017052">
    <property type="component" value="Unassembled WGS sequence"/>
</dbReference>
<protein>
    <recommendedName>
        <fullName evidence="2">Phospholipid/glycerol acyltransferase domain-containing protein</fullName>
    </recommendedName>
</protein>
<feature type="compositionally biased region" description="Low complexity" evidence="1">
    <location>
        <begin position="194"/>
        <end position="223"/>
    </location>
</feature>
<dbReference type="SMART" id="SM00563">
    <property type="entry name" value="PlsC"/>
    <property type="match status" value="1"/>
</dbReference>
<name>U2S270_9ACTN</name>
<dbReference type="GO" id="GO:0016746">
    <property type="term" value="F:acyltransferase activity"/>
    <property type="evidence" value="ECO:0007669"/>
    <property type="project" value="InterPro"/>
</dbReference>
<evidence type="ECO:0000256" key="1">
    <source>
        <dbReference type="SAM" id="MobiDB-lite"/>
    </source>
</evidence>
<gene>
    <name evidence="3" type="ORF">HMPREF0682_1707</name>
</gene>
<keyword evidence="4" id="KW-1185">Reference proteome</keyword>
<evidence type="ECO:0000259" key="2">
    <source>
        <dbReference type="SMART" id="SM00563"/>
    </source>
</evidence>
<proteinExistence type="predicted"/>